<dbReference type="NCBIfam" id="TIGR01297">
    <property type="entry name" value="CDF"/>
    <property type="match status" value="1"/>
</dbReference>
<evidence type="ECO:0000256" key="5">
    <source>
        <dbReference type="ARBA" id="ARBA00022989"/>
    </source>
</evidence>
<organism evidence="10 11">
    <name type="scientific">Clostridium tetanomorphum</name>
    <dbReference type="NCBI Taxonomy" id="1553"/>
    <lineage>
        <taxon>Bacteria</taxon>
        <taxon>Bacillati</taxon>
        <taxon>Bacillota</taxon>
        <taxon>Clostridia</taxon>
        <taxon>Eubacteriales</taxon>
        <taxon>Clostridiaceae</taxon>
        <taxon>Clostridium</taxon>
    </lineage>
</organism>
<keyword evidence="11" id="KW-1185">Reference proteome</keyword>
<feature type="transmembrane region" description="Helical" evidence="7">
    <location>
        <begin position="12"/>
        <end position="31"/>
    </location>
</feature>
<keyword evidence="5 7" id="KW-1133">Transmembrane helix</keyword>
<evidence type="ECO:0000313" key="10">
    <source>
        <dbReference type="EMBL" id="MBC2396368.1"/>
    </source>
</evidence>
<evidence type="ECO:0000259" key="9">
    <source>
        <dbReference type="Pfam" id="PF16916"/>
    </source>
</evidence>
<keyword evidence="3" id="KW-0813">Transport</keyword>
<evidence type="ECO:0000256" key="3">
    <source>
        <dbReference type="ARBA" id="ARBA00022448"/>
    </source>
</evidence>
<proteinExistence type="inferred from homology"/>
<accession>A0A923J0L7</accession>
<evidence type="ECO:0000256" key="2">
    <source>
        <dbReference type="ARBA" id="ARBA00008114"/>
    </source>
</evidence>
<evidence type="ECO:0000256" key="7">
    <source>
        <dbReference type="SAM" id="Phobius"/>
    </source>
</evidence>
<evidence type="ECO:0000256" key="6">
    <source>
        <dbReference type="ARBA" id="ARBA00023136"/>
    </source>
</evidence>
<comment type="similarity">
    <text evidence="2">Belongs to the cation diffusion facilitator (CDF) transporter (TC 2.A.4) family.</text>
</comment>
<dbReference type="InterPro" id="IPR050291">
    <property type="entry name" value="CDF_Transporter"/>
</dbReference>
<feature type="transmembrane region" description="Helical" evidence="7">
    <location>
        <begin position="79"/>
        <end position="100"/>
    </location>
</feature>
<name>A0A923J0L7_CLOTT</name>
<dbReference type="PANTHER" id="PTHR43840:SF15">
    <property type="entry name" value="MITOCHONDRIAL METAL TRANSPORTER 1-RELATED"/>
    <property type="match status" value="1"/>
</dbReference>
<comment type="caution">
    <text evidence="10">The sequence shown here is derived from an EMBL/GenBank/DDBJ whole genome shotgun (WGS) entry which is preliminary data.</text>
</comment>
<dbReference type="Pfam" id="PF01545">
    <property type="entry name" value="Cation_efflux"/>
    <property type="match status" value="1"/>
</dbReference>
<feature type="transmembrane region" description="Helical" evidence="7">
    <location>
        <begin position="112"/>
        <end position="133"/>
    </location>
</feature>
<dbReference type="GO" id="GO:0016020">
    <property type="term" value="C:membrane"/>
    <property type="evidence" value="ECO:0007669"/>
    <property type="project" value="UniProtKB-SubCell"/>
</dbReference>
<dbReference type="PANTHER" id="PTHR43840">
    <property type="entry name" value="MITOCHONDRIAL METAL TRANSPORTER 1-RELATED"/>
    <property type="match status" value="1"/>
</dbReference>
<dbReference type="GO" id="GO:0008324">
    <property type="term" value="F:monoatomic cation transmembrane transporter activity"/>
    <property type="evidence" value="ECO:0007669"/>
    <property type="project" value="InterPro"/>
</dbReference>
<dbReference type="SUPFAM" id="SSF160240">
    <property type="entry name" value="Cation efflux protein cytoplasmic domain-like"/>
    <property type="match status" value="1"/>
</dbReference>
<dbReference type="EMBL" id="JAAZWO010000001">
    <property type="protein sequence ID" value="MBC2396368.1"/>
    <property type="molecule type" value="Genomic_DNA"/>
</dbReference>
<dbReference type="FunFam" id="1.20.1510.10:FF:000006">
    <property type="entry name" value="Divalent cation efflux transporter"/>
    <property type="match status" value="1"/>
</dbReference>
<dbReference type="InterPro" id="IPR027470">
    <property type="entry name" value="Cation_efflux_CTD"/>
</dbReference>
<gene>
    <name evidence="10" type="ORF">HGG79_01065</name>
</gene>
<sequence length="293" mass="32746">MNVYEEGKKVSLLTILMNVFLCLFKVMAGIFGKSSAMIADGIHTLSDVITTIMVILGLKISSKKEDEEHPYGHEKFEPVYAKIISTLLLITGIFIAYEGVKVLLSGNYNTPGTIALIAAVVSIIAKEFMYRYTIYTAKKIKSISMEADAWHHRSDALSSIGTFIGIFGARAGLKILDPLTSIIVSFFIIKVAIEFYLKSVKELVDTSADKETIATIKEETLKINGVENIYNLKTRTFGSKVYVDIEIYVDSKMTVEESHRIATAVHDNLENKIENIKHCMVHVEPFYSEQTIL</sequence>
<evidence type="ECO:0000256" key="4">
    <source>
        <dbReference type="ARBA" id="ARBA00022692"/>
    </source>
</evidence>
<dbReference type="InterPro" id="IPR036837">
    <property type="entry name" value="Cation_efflux_CTD_sf"/>
</dbReference>
<evidence type="ECO:0000313" key="11">
    <source>
        <dbReference type="Proteomes" id="UP000563151"/>
    </source>
</evidence>
<dbReference type="InterPro" id="IPR002524">
    <property type="entry name" value="Cation_efflux"/>
</dbReference>
<dbReference type="Gene3D" id="1.20.1510.10">
    <property type="entry name" value="Cation efflux protein transmembrane domain"/>
    <property type="match status" value="1"/>
</dbReference>
<dbReference type="SUPFAM" id="SSF161111">
    <property type="entry name" value="Cation efflux protein transmembrane domain-like"/>
    <property type="match status" value="1"/>
</dbReference>
<feature type="transmembrane region" description="Helical" evidence="7">
    <location>
        <begin position="37"/>
        <end position="58"/>
    </location>
</feature>
<keyword evidence="6 7" id="KW-0472">Membrane</keyword>
<dbReference type="Pfam" id="PF16916">
    <property type="entry name" value="ZT_dimer"/>
    <property type="match status" value="1"/>
</dbReference>
<dbReference type="Proteomes" id="UP000563151">
    <property type="component" value="Unassembled WGS sequence"/>
</dbReference>
<evidence type="ECO:0000256" key="1">
    <source>
        <dbReference type="ARBA" id="ARBA00004141"/>
    </source>
</evidence>
<dbReference type="RefSeq" id="WP_035149582.1">
    <property type="nucleotide sequence ID" value="NZ_JAAZWO010000001.1"/>
</dbReference>
<feature type="domain" description="Cation efflux protein cytoplasmic" evidence="9">
    <location>
        <begin position="209"/>
        <end position="286"/>
    </location>
</feature>
<reference evidence="10 11" key="1">
    <citation type="submission" date="2020-04" db="EMBL/GenBank/DDBJ databases">
        <title>Genomic insights into acetone-butanol-ethanol (ABE) fermentation by sequencing solventogenic clostridia strains.</title>
        <authorList>
            <person name="Brown S."/>
        </authorList>
    </citation>
    <scope>NUCLEOTIDE SEQUENCE [LARGE SCALE GENOMIC DNA]</scope>
    <source>
        <strain evidence="10 11">DJ011</strain>
    </source>
</reference>
<dbReference type="AlphaFoldDB" id="A0A923J0L7"/>
<feature type="transmembrane region" description="Helical" evidence="7">
    <location>
        <begin position="179"/>
        <end position="197"/>
    </location>
</feature>
<dbReference type="InterPro" id="IPR027469">
    <property type="entry name" value="Cation_efflux_TMD_sf"/>
</dbReference>
<evidence type="ECO:0000259" key="8">
    <source>
        <dbReference type="Pfam" id="PF01545"/>
    </source>
</evidence>
<comment type="subcellular location">
    <subcellularLocation>
        <location evidence="1">Membrane</location>
        <topology evidence="1">Multi-pass membrane protein</topology>
    </subcellularLocation>
</comment>
<keyword evidence="4 7" id="KW-0812">Transmembrane</keyword>
<feature type="domain" description="Cation efflux protein transmembrane" evidence="8">
    <location>
        <begin position="12"/>
        <end position="204"/>
    </location>
</feature>
<feature type="transmembrane region" description="Helical" evidence="7">
    <location>
        <begin position="154"/>
        <end position="173"/>
    </location>
</feature>
<protein>
    <submittedName>
        <fullName evidence="10">Cation transporter</fullName>
    </submittedName>
</protein>
<dbReference type="Gene3D" id="3.30.70.1350">
    <property type="entry name" value="Cation efflux protein, cytoplasmic domain"/>
    <property type="match status" value="1"/>
</dbReference>
<dbReference type="InterPro" id="IPR058533">
    <property type="entry name" value="Cation_efflux_TM"/>
</dbReference>